<accession>A0AAN8AEM5</accession>
<evidence type="ECO:0000313" key="3">
    <source>
        <dbReference type="Proteomes" id="UP001346869"/>
    </source>
</evidence>
<name>A0AAN8AEM5_ELEMC</name>
<feature type="compositionally biased region" description="Polar residues" evidence="1">
    <location>
        <begin position="55"/>
        <end position="75"/>
    </location>
</feature>
<reference evidence="2 3" key="2">
    <citation type="journal article" date="2023" name="Mol. Biol. Evol.">
        <title>Genomics of Secondarily Temperate Adaptation in the Only Non-Antarctic Icefish.</title>
        <authorList>
            <person name="Rivera-Colon A.G."/>
            <person name="Rayamajhi N."/>
            <person name="Minhas B.F."/>
            <person name="Madrigal G."/>
            <person name="Bilyk K.T."/>
            <person name="Yoon V."/>
            <person name="Hune M."/>
            <person name="Gregory S."/>
            <person name="Cheng C.H.C."/>
            <person name="Catchen J.M."/>
        </authorList>
    </citation>
    <scope>NUCLEOTIDE SEQUENCE [LARGE SCALE GENOMIC DNA]</scope>
    <source>
        <strain evidence="2">JMC-PN-2008</strain>
    </source>
</reference>
<organism evidence="2 3">
    <name type="scientific">Eleginops maclovinus</name>
    <name type="common">Patagonian blennie</name>
    <name type="synonym">Eleginus maclovinus</name>
    <dbReference type="NCBI Taxonomy" id="56733"/>
    <lineage>
        <taxon>Eukaryota</taxon>
        <taxon>Metazoa</taxon>
        <taxon>Chordata</taxon>
        <taxon>Craniata</taxon>
        <taxon>Vertebrata</taxon>
        <taxon>Euteleostomi</taxon>
        <taxon>Actinopterygii</taxon>
        <taxon>Neopterygii</taxon>
        <taxon>Teleostei</taxon>
        <taxon>Neoteleostei</taxon>
        <taxon>Acanthomorphata</taxon>
        <taxon>Eupercaria</taxon>
        <taxon>Perciformes</taxon>
        <taxon>Notothenioidei</taxon>
        <taxon>Eleginopidae</taxon>
        <taxon>Eleginops</taxon>
    </lineage>
</organism>
<evidence type="ECO:0000313" key="2">
    <source>
        <dbReference type="EMBL" id="KAK5852267.1"/>
    </source>
</evidence>
<feature type="region of interest" description="Disordered" evidence="1">
    <location>
        <begin position="26"/>
        <end position="84"/>
    </location>
</feature>
<dbReference type="EMBL" id="JAUZQC010000021">
    <property type="protein sequence ID" value="KAK5852267.1"/>
    <property type="molecule type" value="Genomic_DNA"/>
</dbReference>
<comment type="caution">
    <text evidence="2">The sequence shown here is derived from an EMBL/GenBank/DDBJ whole genome shotgun (WGS) entry which is preliminary data.</text>
</comment>
<feature type="compositionally biased region" description="Low complexity" evidence="1">
    <location>
        <begin position="27"/>
        <end position="44"/>
    </location>
</feature>
<protein>
    <submittedName>
        <fullName evidence="2">Uncharacterized protein</fullName>
    </submittedName>
</protein>
<keyword evidence="3" id="KW-1185">Reference proteome</keyword>
<reference evidence="2 3" key="1">
    <citation type="journal article" date="2023" name="Genes (Basel)">
        <title>Chromosome-Level Genome Assembly and Circadian Gene Repertoire of the Patagonia Blennie Eleginops maclovinus-The Closest Ancestral Proxy of Antarctic Cryonotothenioids.</title>
        <authorList>
            <person name="Cheng C.C."/>
            <person name="Rivera-Colon A.G."/>
            <person name="Minhas B.F."/>
            <person name="Wilson L."/>
            <person name="Rayamajhi N."/>
            <person name="Vargas-Chacoff L."/>
            <person name="Catchen J.M."/>
        </authorList>
    </citation>
    <scope>NUCLEOTIDE SEQUENCE [LARGE SCALE GENOMIC DNA]</scope>
    <source>
        <strain evidence="2">JMC-PN-2008</strain>
    </source>
</reference>
<gene>
    <name evidence="2" type="ORF">PBY51_023749</name>
</gene>
<dbReference type="Proteomes" id="UP001346869">
    <property type="component" value="Unassembled WGS sequence"/>
</dbReference>
<dbReference type="AlphaFoldDB" id="A0AAN8AEM5"/>
<evidence type="ECO:0000256" key="1">
    <source>
        <dbReference type="SAM" id="MobiDB-lite"/>
    </source>
</evidence>
<sequence>MQSSAPTSHPVMEDLSPFRAAGTPCVLCSRSPSKTKSSTPQSSPCSPPLPAAQFSFFNQEQTNKTLQGNEATSGNRHGERSHAY</sequence>
<proteinExistence type="predicted"/>